<reference evidence="1" key="1">
    <citation type="submission" date="2020-02" db="EMBL/GenBank/DDBJ databases">
        <title>Genome sequencing of the panga catfish, Pangasius djambal.</title>
        <authorList>
            <person name="Wen M."/>
            <person name="Zahm M."/>
            <person name="Roques C."/>
            <person name="Cabau C."/>
            <person name="Klopp C."/>
            <person name="Donnadieu C."/>
            <person name="Jouanno E."/>
            <person name="Avarre J.-C."/>
            <person name="Campet M."/>
            <person name="Ha T."/>
            <person name="Dugue R."/>
            <person name="Lampietro C."/>
            <person name="Louis A."/>
            <person name="Herpin A."/>
            <person name="Echchiki A."/>
            <person name="Berthelot C."/>
            <person name="Parey E."/>
            <person name="Roest-Crollius H."/>
            <person name="Braasch I."/>
            <person name="Postlethwait J.H."/>
            <person name="Bobe J."/>
            <person name="Montfort J."/>
            <person name="Bouchez O."/>
            <person name="Begum T."/>
            <person name="Schartl M."/>
            <person name="Gustiano R."/>
            <person name="Guiguen Y."/>
        </authorList>
    </citation>
    <scope>NUCLEOTIDE SEQUENCE</scope>
    <source>
        <strain evidence="1">Pdj_M5554</strain>
    </source>
</reference>
<organism evidence="1 2">
    <name type="scientific">Pangasius djambal</name>
    <dbReference type="NCBI Taxonomy" id="1691987"/>
    <lineage>
        <taxon>Eukaryota</taxon>
        <taxon>Metazoa</taxon>
        <taxon>Chordata</taxon>
        <taxon>Craniata</taxon>
        <taxon>Vertebrata</taxon>
        <taxon>Euteleostomi</taxon>
        <taxon>Actinopterygii</taxon>
        <taxon>Neopterygii</taxon>
        <taxon>Teleostei</taxon>
        <taxon>Ostariophysi</taxon>
        <taxon>Siluriformes</taxon>
        <taxon>Pangasiidae</taxon>
        <taxon>Pangasius</taxon>
    </lineage>
</organism>
<comment type="caution">
    <text evidence="1">The sequence shown here is derived from an EMBL/GenBank/DDBJ whole genome shotgun (WGS) entry which is preliminary data.</text>
</comment>
<proteinExistence type="predicted"/>
<dbReference type="Proteomes" id="UP000830395">
    <property type="component" value="Chromosome 5"/>
</dbReference>
<dbReference type="EMBL" id="CM040979">
    <property type="protein sequence ID" value="MCJ8732949.1"/>
    <property type="molecule type" value="Genomic_DNA"/>
</dbReference>
<evidence type="ECO:0000313" key="2">
    <source>
        <dbReference type="Proteomes" id="UP000830395"/>
    </source>
</evidence>
<gene>
    <name evidence="1" type="ORF">PDJAM_G00217420</name>
</gene>
<protein>
    <submittedName>
        <fullName evidence="1">Uncharacterized protein</fullName>
    </submittedName>
</protein>
<evidence type="ECO:0000313" key="1">
    <source>
        <dbReference type="EMBL" id="MCJ8732949.1"/>
    </source>
</evidence>
<name>A0ACC5YBB8_9TELE</name>
<accession>A0ACC5YBB8</accession>
<keyword evidence="2" id="KW-1185">Reference proteome</keyword>
<sequence>MATKSASAQYDDSYLGYSVAVGDFNDDGVDDYVTGVPRGEKALGYVNIFNGKNMASAVNFTGLQMAAYFGNAVAATDINNDGKMDLLVGAPLFMERGSDGKLREVGQVYVYLSSGGFSFQPPLKLTGSEIYSRFGSSITSLGDLDRDGFNDVAVSAPYGGSSRQGLVYIYNGRAGGPDSQPSQVLEGKWASASLPPSFGYAIHGAMDIDQNGYPDLVVGVFGADKAVLYRARPVISVNSTLDVTPQILSLEDKRCTLPGTSTTVSCFMVKYCLKASGKGAPSILKFQVDLTLDRLKQKGAIKRVLFLHNRLPQYTKFMSVTNGGLPSCEELQAYLIKQIYIGDDNPLTLEVTAENRGEGAYEAELSIIIPPQADFIGVVRNSKTLSRLSCAYKRENQTRVVCDLGNPMKGGTKIMAGLRFSVHQLSEQDTSVKFDLQILSSNQYNSSSNLVTVVTKLAVLAKVEIRGASAPEQVFLPIANWQPKENPVVEDDIGPLVQHIYELRNKGPSAFSKAMLDVKWPYHYNNGSLLYITKYEVDGAMNCSTDIEINPLNVTNPMYWNKNATVSGGDRTEGRTRSHVHRRDLQDQRADEDMLTLDCEKAQCLKIKCQVGRLERGQSAILFIYSRLAVSTFLQADVQNHSYVVKSSASFSVIEMPYKNLEFELPVNSTSASLSVVWVNSELTQPAPIWVVVVAVLAGLLLLALLIFVMYKLGFFKRVRPPQEDGTEKEQLQPQENGDKNTEA</sequence>